<comment type="caution">
    <text evidence="2">The sequence shown here is derived from an EMBL/GenBank/DDBJ whole genome shotgun (WGS) entry which is preliminary data.</text>
</comment>
<dbReference type="OrthoDB" id="8737571at2"/>
<accession>A0A4U3LFR9</accession>
<sequence length="695" mass="75910">MKRYSGLDDERDDVPVTQLGAGHSGEELTLASAWEAISGVGCTDQLLDWPPDVFALTNVLLDRTEAFRFALSPPAGAQWPPAGADDWSDSVVTAGREWSAWVEDPRDPVPAGLAEEWAIVLKHADVPLADLAAGRDWRVCQALLSLHAMADEACAGLGRATERAEGPGARYRARAREWLARTGSLARVAPRRVRVLPKVRTPPSGRTAFSRYACVQGAGLEASWHKMPVRHLGTDPRAEYVNLLLLPWPLRIRASDFRAVEGSVQWQERDPFGFFEFAPTERLDLDLVDRVLTAALDEVDDVDVVVLPEAAIDETEIEGLETVLSRHGVSYLTAGVRQRSPGPGQLPRNGVHIGVEPRLRKAAGPSDGPDRQWFHIRQDKHHRWALDANQIAQYHLAGALHPQVQWLETMAVPPRSLQFVSVGEEITIVSLVCQDLAETDEIADVIRSVGPTVVLAVLLDGPQLASRWAARYASVFADDPGSSVLTLTSYGMAQRSRPPGREASPIVALMKEADQEYREIPLEPGAQAVLLTASGSRATRRTVDGRRPVDTGTHYTGAAVHQIRAVEAGSRPTEVVAPLPRVLDIDDVTILTGWAEAVAETLAHAPERIPALMADLRPGAPWRSEFGVPEPSAELAGALESLDRVMREAGAPTYDAMLTAVREDRPGEQPLDALVRTVLRSTLEQRRSRGQLRSR</sequence>
<gene>
    <name evidence="2" type="ORF">FDA38_36320</name>
</gene>
<proteinExistence type="predicted"/>
<dbReference type="RefSeq" id="WP_137258712.1">
    <property type="nucleotide sequence ID" value="NZ_JBHSPQ010000002.1"/>
</dbReference>
<reference evidence="2 3" key="1">
    <citation type="submission" date="2019-04" db="EMBL/GenBank/DDBJ databases">
        <title>Kribbella sp. NEAU-THZ 27 nov., a novel actinomycete isolated from soil.</title>
        <authorList>
            <person name="Duan L."/>
        </authorList>
    </citation>
    <scope>NUCLEOTIDE SEQUENCE [LARGE SCALE GENOMIC DNA]</scope>
    <source>
        <strain evidence="3">NEAU-THZ27</strain>
    </source>
</reference>
<dbReference type="Proteomes" id="UP000305836">
    <property type="component" value="Unassembled WGS sequence"/>
</dbReference>
<name>A0A4U3LFR9_9ACTN</name>
<dbReference type="AlphaFoldDB" id="A0A4U3LFR9"/>
<dbReference type="EMBL" id="SZPZ01000006">
    <property type="protein sequence ID" value="TKK74261.1"/>
    <property type="molecule type" value="Genomic_DNA"/>
</dbReference>
<protein>
    <submittedName>
        <fullName evidence="2">Uncharacterized protein</fullName>
    </submittedName>
</protein>
<feature type="region of interest" description="Disordered" evidence="1">
    <location>
        <begin position="1"/>
        <end position="20"/>
    </location>
</feature>
<evidence type="ECO:0000313" key="2">
    <source>
        <dbReference type="EMBL" id="TKK74261.1"/>
    </source>
</evidence>
<organism evidence="2 3">
    <name type="scientific">Kribbella jiaozuonensis</name>
    <dbReference type="NCBI Taxonomy" id="2575441"/>
    <lineage>
        <taxon>Bacteria</taxon>
        <taxon>Bacillati</taxon>
        <taxon>Actinomycetota</taxon>
        <taxon>Actinomycetes</taxon>
        <taxon>Propionibacteriales</taxon>
        <taxon>Kribbellaceae</taxon>
        <taxon>Kribbella</taxon>
    </lineage>
</organism>
<keyword evidence="3" id="KW-1185">Reference proteome</keyword>
<evidence type="ECO:0000256" key="1">
    <source>
        <dbReference type="SAM" id="MobiDB-lite"/>
    </source>
</evidence>
<evidence type="ECO:0000313" key="3">
    <source>
        <dbReference type="Proteomes" id="UP000305836"/>
    </source>
</evidence>